<organism evidence="2 3">
    <name type="scientific">Streptomyces hyderabadensis</name>
    <dbReference type="NCBI Taxonomy" id="598549"/>
    <lineage>
        <taxon>Bacteria</taxon>
        <taxon>Bacillati</taxon>
        <taxon>Actinomycetota</taxon>
        <taxon>Actinomycetes</taxon>
        <taxon>Kitasatosporales</taxon>
        <taxon>Streptomycetaceae</taxon>
        <taxon>Streptomyces</taxon>
    </lineage>
</organism>
<evidence type="ECO:0000313" key="2">
    <source>
        <dbReference type="EMBL" id="GAA4971025.1"/>
    </source>
</evidence>
<evidence type="ECO:0008006" key="4">
    <source>
        <dbReference type="Google" id="ProtNLM"/>
    </source>
</evidence>
<evidence type="ECO:0000313" key="3">
    <source>
        <dbReference type="Proteomes" id="UP001500610"/>
    </source>
</evidence>
<dbReference type="Gene3D" id="1.10.443.10">
    <property type="entry name" value="Intergrase catalytic core"/>
    <property type="match status" value="1"/>
</dbReference>
<dbReference type="Proteomes" id="UP001500610">
    <property type="component" value="Unassembled WGS sequence"/>
</dbReference>
<keyword evidence="1" id="KW-0233">DNA recombination</keyword>
<keyword evidence="3" id="KW-1185">Reference proteome</keyword>
<sequence>MAVFAAAMKSDRLFAPLLLSVMGFRPAEVCGLRWSDIDLDAAR</sequence>
<dbReference type="EMBL" id="BAABIV010000002">
    <property type="protein sequence ID" value="GAA4971025.1"/>
    <property type="molecule type" value="Genomic_DNA"/>
</dbReference>
<dbReference type="InterPro" id="IPR013762">
    <property type="entry name" value="Integrase-like_cat_sf"/>
</dbReference>
<protein>
    <recommendedName>
        <fullName evidence="4">Tyr recombinase domain-containing protein</fullName>
    </recommendedName>
</protein>
<dbReference type="SUPFAM" id="SSF56349">
    <property type="entry name" value="DNA breaking-rejoining enzymes"/>
    <property type="match status" value="1"/>
</dbReference>
<name>A0ABP9HHY1_9ACTN</name>
<evidence type="ECO:0000256" key="1">
    <source>
        <dbReference type="ARBA" id="ARBA00023172"/>
    </source>
</evidence>
<reference evidence="3" key="1">
    <citation type="journal article" date="2019" name="Int. J. Syst. Evol. Microbiol.">
        <title>The Global Catalogue of Microorganisms (GCM) 10K type strain sequencing project: providing services to taxonomists for standard genome sequencing and annotation.</title>
        <authorList>
            <consortium name="The Broad Institute Genomics Platform"/>
            <consortium name="The Broad Institute Genome Sequencing Center for Infectious Disease"/>
            <person name="Wu L."/>
            <person name="Ma J."/>
        </authorList>
    </citation>
    <scope>NUCLEOTIDE SEQUENCE [LARGE SCALE GENOMIC DNA]</scope>
    <source>
        <strain evidence="3">JCM 17657</strain>
    </source>
</reference>
<gene>
    <name evidence="2" type="ORF">GCM10023257_03820</name>
</gene>
<dbReference type="InterPro" id="IPR011010">
    <property type="entry name" value="DNA_brk_join_enz"/>
</dbReference>
<comment type="caution">
    <text evidence="2">The sequence shown here is derived from an EMBL/GenBank/DDBJ whole genome shotgun (WGS) entry which is preliminary data.</text>
</comment>
<proteinExistence type="predicted"/>
<accession>A0ABP9HHY1</accession>